<dbReference type="PANTHER" id="PTHR43300:SF4">
    <property type="entry name" value="ACYL-[ACYL-CARRIER-PROTEIN]--UDP-N-ACETYLGLUCOSAMINE O-ACYLTRANSFERASE"/>
    <property type="match status" value="1"/>
</dbReference>
<organism evidence="2 3">
    <name type="scientific">Brachybacterium nesterenkovii</name>
    <dbReference type="NCBI Taxonomy" id="47847"/>
    <lineage>
        <taxon>Bacteria</taxon>
        <taxon>Bacillati</taxon>
        <taxon>Actinomycetota</taxon>
        <taxon>Actinomycetes</taxon>
        <taxon>Micrococcales</taxon>
        <taxon>Dermabacteraceae</taxon>
        <taxon>Brachybacterium</taxon>
    </lineage>
</organism>
<dbReference type="InterPro" id="IPR001451">
    <property type="entry name" value="Hexapep"/>
</dbReference>
<gene>
    <name evidence="2" type="ORF">FM110_05620</name>
</gene>
<feature type="region of interest" description="Disordered" evidence="1">
    <location>
        <begin position="196"/>
        <end position="257"/>
    </location>
</feature>
<dbReference type="GO" id="GO:0019134">
    <property type="term" value="F:glucosamine-1-phosphate N-acetyltransferase activity"/>
    <property type="evidence" value="ECO:0007669"/>
    <property type="project" value="UniProtKB-EC"/>
</dbReference>
<dbReference type="EMBL" id="FWFG01000050">
    <property type="protein sequence ID" value="SLM90812.1"/>
    <property type="molecule type" value="Genomic_DNA"/>
</dbReference>
<proteinExistence type="predicted"/>
<accession>A0A1X6WY79</accession>
<dbReference type="CDD" id="cd03358">
    <property type="entry name" value="LbH_WxcM_N_like"/>
    <property type="match status" value="1"/>
</dbReference>
<keyword evidence="2" id="KW-0808">Transferase</keyword>
<dbReference type="RefSeq" id="WP_327230471.1">
    <property type="nucleotide sequence ID" value="NZ_FWFG01000050.1"/>
</dbReference>
<keyword evidence="2" id="KW-0548">Nucleotidyltransferase</keyword>
<dbReference type="SUPFAM" id="SSF51161">
    <property type="entry name" value="Trimeric LpxA-like enzymes"/>
    <property type="match status" value="1"/>
</dbReference>
<reference evidence="2 3" key="1">
    <citation type="submission" date="2017-02" db="EMBL/GenBank/DDBJ databases">
        <authorList>
            <person name="Peterson S.W."/>
        </authorList>
    </citation>
    <scope>NUCLEOTIDE SEQUENCE [LARGE SCALE GENOMIC DNA]</scope>
    <source>
        <strain evidence="2 3">CIP104813</strain>
    </source>
</reference>
<dbReference type="AlphaFoldDB" id="A0A1X6WY79"/>
<feature type="compositionally biased region" description="Basic and acidic residues" evidence="1">
    <location>
        <begin position="236"/>
        <end position="257"/>
    </location>
</feature>
<dbReference type="Gene3D" id="2.160.10.10">
    <property type="entry name" value="Hexapeptide repeat proteins"/>
    <property type="match status" value="1"/>
</dbReference>
<dbReference type="InterPro" id="IPR050179">
    <property type="entry name" value="Trans_hexapeptide_repeat"/>
</dbReference>
<evidence type="ECO:0000313" key="3">
    <source>
        <dbReference type="Proteomes" id="UP000195981"/>
    </source>
</evidence>
<dbReference type="EC" id="2.7.7.23" evidence="2"/>
<sequence length="257" mass="26450">MSIADSADVGADAVIGAGSTVQRDAQIGAGARLGRDCTVGRGAGIGSGVVMGDGCVVQDLALVREPAVLADGVLIGPAVVLADDRFPRAVDPDLSPRTVRDRVSAGVTCDEGASIGARAVCVAPVRIGAWAMVAAGAVVTEDVPPHALVDGVPARRIAWVGRAGQPLQPAADGSDAWVCPVTGDWYVADEISGGLSRAQDATRATTNPRDEEDEILPAEEDETTPSTTGRAQSAREFVDRLAARASDRHHDRSSSRR</sequence>
<keyword evidence="2" id="KW-0012">Acyltransferase</keyword>
<dbReference type="Proteomes" id="UP000195981">
    <property type="component" value="Unassembled WGS sequence"/>
</dbReference>
<evidence type="ECO:0000256" key="1">
    <source>
        <dbReference type="SAM" id="MobiDB-lite"/>
    </source>
</evidence>
<dbReference type="PANTHER" id="PTHR43300">
    <property type="entry name" value="ACETYLTRANSFERASE"/>
    <property type="match status" value="1"/>
</dbReference>
<protein>
    <submittedName>
        <fullName evidence="2">N-acetylglucosamine-1-phosphate uridyltransferase / Glucosamine-1-phosphate N-acetyltransferase</fullName>
        <ecNumber evidence="2">2.3.1.157</ecNumber>
        <ecNumber evidence="2">2.7.7.23</ecNumber>
    </submittedName>
</protein>
<evidence type="ECO:0000313" key="2">
    <source>
        <dbReference type="EMBL" id="SLM90812.1"/>
    </source>
</evidence>
<dbReference type="GO" id="GO:0003977">
    <property type="term" value="F:UDP-N-acetylglucosamine diphosphorylase activity"/>
    <property type="evidence" value="ECO:0007669"/>
    <property type="project" value="UniProtKB-EC"/>
</dbReference>
<dbReference type="InterPro" id="IPR011004">
    <property type="entry name" value="Trimer_LpxA-like_sf"/>
</dbReference>
<dbReference type="EC" id="2.3.1.157" evidence="2"/>
<dbReference type="Pfam" id="PF14602">
    <property type="entry name" value="Hexapep_2"/>
    <property type="match status" value="2"/>
</dbReference>
<feature type="compositionally biased region" description="Acidic residues" evidence="1">
    <location>
        <begin position="210"/>
        <end position="223"/>
    </location>
</feature>
<keyword evidence="3" id="KW-1185">Reference proteome</keyword>
<name>A0A1X6WY79_9MICO</name>